<dbReference type="InterPro" id="IPR011009">
    <property type="entry name" value="Kinase-like_dom_sf"/>
</dbReference>
<dbReference type="Pfam" id="PF08276">
    <property type="entry name" value="PAN_2"/>
    <property type="match status" value="1"/>
</dbReference>
<dbReference type="InterPro" id="IPR000719">
    <property type="entry name" value="Prot_kinase_dom"/>
</dbReference>
<dbReference type="PROSITE" id="PS50948">
    <property type="entry name" value="PAN"/>
    <property type="match status" value="1"/>
</dbReference>
<keyword evidence="1" id="KW-0723">Serine/threonine-protein kinase</keyword>
<dbReference type="EMBL" id="JACGCM010002525">
    <property type="protein sequence ID" value="KAF6139221.1"/>
    <property type="molecule type" value="Genomic_DNA"/>
</dbReference>
<keyword evidence="9" id="KW-1185">Reference proteome</keyword>
<dbReference type="GO" id="GO:0004674">
    <property type="term" value="F:protein serine/threonine kinase activity"/>
    <property type="evidence" value="ECO:0007669"/>
    <property type="project" value="UniProtKB-KW"/>
</dbReference>
<keyword evidence="4" id="KW-0418">Kinase</keyword>
<comment type="caution">
    <text evidence="8">The sequence shown here is derived from an EMBL/GenBank/DDBJ whole genome shotgun (WGS) entry which is preliminary data.</text>
</comment>
<reference evidence="8 9" key="1">
    <citation type="journal article" date="2020" name="IScience">
        <title>Genome Sequencing of the Endangered Kingdonia uniflora (Circaeasteraceae, Ranunculales) Reveals Potential Mechanisms of Evolutionary Specialization.</title>
        <authorList>
            <person name="Sun Y."/>
            <person name="Deng T."/>
            <person name="Zhang A."/>
            <person name="Moore M.J."/>
            <person name="Landis J.B."/>
            <person name="Lin N."/>
            <person name="Zhang H."/>
            <person name="Zhang X."/>
            <person name="Huang J."/>
            <person name="Zhang X."/>
            <person name="Sun H."/>
            <person name="Wang H."/>
        </authorList>
    </citation>
    <scope>NUCLEOTIDE SEQUENCE [LARGE SCALE GENOMIC DNA]</scope>
    <source>
        <strain evidence="8">TB1705</strain>
        <tissue evidence="8">Leaf</tissue>
    </source>
</reference>
<sequence length="296" mass="33687">MDWSKIELDYLNGDGFVKVASMKLPDTSGSILNVSINHKECRMEYLKNCSCIAYANSYIREGGSGCVMWFLDLVDIKKFQVNGQDLYLWMAALEFGKQLLNKSFEMISNFIYAEGKLVNGQEIVVKKLLKKSGQGIHELQNEVILIAKLQHQNPVRLLGCCIQRHETMIIYEYMPNKSLDSFIFDQARSTLINREKCFNIIIGIAQGHFYLHRDSRLRIIHRDLKASNALLDEAMRPKISDFDMVRTFGGDQTEGNTDRVVGTYGYMTSEYAIDGLFSVKLDVFSFEVLVLGIVSG</sequence>
<keyword evidence="2" id="KW-0808">Transferase</keyword>
<dbReference type="SUPFAM" id="SSF56112">
    <property type="entry name" value="Protein kinase-like (PK-like)"/>
    <property type="match status" value="1"/>
</dbReference>
<dbReference type="PROSITE" id="PS50011">
    <property type="entry name" value="PROTEIN_KINASE_DOM"/>
    <property type="match status" value="1"/>
</dbReference>
<dbReference type="Pfam" id="PF07714">
    <property type="entry name" value="PK_Tyr_Ser-Thr"/>
    <property type="match status" value="1"/>
</dbReference>
<accession>A0A7J7L995</accession>
<dbReference type="InterPro" id="IPR001245">
    <property type="entry name" value="Ser-Thr/Tyr_kinase_cat_dom"/>
</dbReference>
<dbReference type="FunFam" id="1.10.510.10:FF:001019">
    <property type="entry name" value="G-type lectin S-receptor-like serine/threonine-protein kinase B120"/>
    <property type="match status" value="1"/>
</dbReference>
<evidence type="ECO:0000256" key="3">
    <source>
        <dbReference type="ARBA" id="ARBA00022741"/>
    </source>
</evidence>
<dbReference type="CDD" id="cd01098">
    <property type="entry name" value="PAN_AP_plant"/>
    <property type="match status" value="1"/>
</dbReference>
<keyword evidence="5" id="KW-0067">ATP-binding</keyword>
<name>A0A7J7L995_9MAGN</name>
<evidence type="ECO:0000256" key="5">
    <source>
        <dbReference type="ARBA" id="ARBA00022840"/>
    </source>
</evidence>
<keyword evidence="3" id="KW-0547">Nucleotide-binding</keyword>
<dbReference type="SMART" id="SM00473">
    <property type="entry name" value="PAN_AP"/>
    <property type="match status" value="1"/>
</dbReference>
<feature type="domain" description="Protein kinase" evidence="6">
    <location>
        <begin position="93"/>
        <end position="296"/>
    </location>
</feature>
<evidence type="ECO:0000259" key="7">
    <source>
        <dbReference type="PROSITE" id="PS50948"/>
    </source>
</evidence>
<dbReference type="InterPro" id="IPR003609">
    <property type="entry name" value="Pan_app"/>
</dbReference>
<evidence type="ECO:0000256" key="1">
    <source>
        <dbReference type="ARBA" id="ARBA00022527"/>
    </source>
</evidence>
<dbReference type="PANTHER" id="PTHR27002">
    <property type="entry name" value="RECEPTOR-LIKE SERINE/THREONINE-PROTEIN KINASE SD1-8"/>
    <property type="match status" value="1"/>
</dbReference>
<dbReference type="SMART" id="SM00220">
    <property type="entry name" value="S_TKc"/>
    <property type="match status" value="1"/>
</dbReference>
<evidence type="ECO:0000256" key="4">
    <source>
        <dbReference type="ARBA" id="ARBA00022777"/>
    </source>
</evidence>
<evidence type="ECO:0000256" key="2">
    <source>
        <dbReference type="ARBA" id="ARBA00022679"/>
    </source>
</evidence>
<dbReference type="AlphaFoldDB" id="A0A7J7L995"/>
<evidence type="ECO:0000259" key="6">
    <source>
        <dbReference type="PROSITE" id="PS50011"/>
    </source>
</evidence>
<dbReference type="Gene3D" id="1.10.510.10">
    <property type="entry name" value="Transferase(Phosphotransferase) domain 1"/>
    <property type="match status" value="1"/>
</dbReference>
<gene>
    <name evidence="8" type="ORF">GIB67_040368</name>
</gene>
<organism evidence="8 9">
    <name type="scientific">Kingdonia uniflora</name>
    <dbReference type="NCBI Taxonomy" id="39325"/>
    <lineage>
        <taxon>Eukaryota</taxon>
        <taxon>Viridiplantae</taxon>
        <taxon>Streptophyta</taxon>
        <taxon>Embryophyta</taxon>
        <taxon>Tracheophyta</taxon>
        <taxon>Spermatophyta</taxon>
        <taxon>Magnoliopsida</taxon>
        <taxon>Ranunculales</taxon>
        <taxon>Circaeasteraceae</taxon>
        <taxon>Kingdonia</taxon>
    </lineage>
</organism>
<evidence type="ECO:0000313" key="8">
    <source>
        <dbReference type="EMBL" id="KAF6139221.1"/>
    </source>
</evidence>
<dbReference type="Gene3D" id="3.30.200.20">
    <property type="entry name" value="Phosphorylase Kinase, domain 1"/>
    <property type="match status" value="1"/>
</dbReference>
<feature type="domain" description="Apple" evidence="7">
    <location>
        <begin position="11"/>
        <end position="92"/>
    </location>
</feature>
<dbReference type="Proteomes" id="UP000541444">
    <property type="component" value="Unassembled WGS sequence"/>
</dbReference>
<dbReference type="PANTHER" id="PTHR27002:SF181">
    <property type="entry name" value="RECEPTOR-LIKE SERINE_THREONINE-PROTEIN KINASE"/>
    <property type="match status" value="1"/>
</dbReference>
<dbReference type="OrthoDB" id="4062651at2759"/>
<evidence type="ECO:0000313" key="9">
    <source>
        <dbReference type="Proteomes" id="UP000541444"/>
    </source>
</evidence>
<dbReference type="GO" id="GO:0005524">
    <property type="term" value="F:ATP binding"/>
    <property type="evidence" value="ECO:0007669"/>
    <property type="project" value="UniProtKB-KW"/>
</dbReference>
<protein>
    <submittedName>
        <fullName evidence="8">Uncharacterized protein</fullName>
    </submittedName>
</protein>
<dbReference type="GO" id="GO:0005886">
    <property type="term" value="C:plasma membrane"/>
    <property type="evidence" value="ECO:0007669"/>
    <property type="project" value="TreeGrafter"/>
</dbReference>
<proteinExistence type="predicted"/>